<evidence type="ECO:0000256" key="1">
    <source>
        <dbReference type="SAM" id="MobiDB-lite"/>
    </source>
</evidence>
<reference evidence="2" key="1">
    <citation type="submission" date="2023-12" db="EMBL/GenBank/DDBJ databases">
        <title>Genome assembly of Anisodus tanguticus.</title>
        <authorList>
            <person name="Wang Y.-J."/>
        </authorList>
    </citation>
    <scope>NUCLEOTIDE SEQUENCE</scope>
    <source>
        <strain evidence="2">KB-2021</strain>
        <tissue evidence="2">Leaf</tissue>
    </source>
</reference>
<gene>
    <name evidence="2" type="ORF">RND71_000993</name>
</gene>
<comment type="caution">
    <text evidence="2">The sequence shown here is derived from an EMBL/GenBank/DDBJ whole genome shotgun (WGS) entry which is preliminary data.</text>
</comment>
<protein>
    <submittedName>
        <fullName evidence="2">Uncharacterized protein</fullName>
    </submittedName>
</protein>
<proteinExistence type="predicted"/>
<dbReference type="Gene3D" id="1.10.510.10">
    <property type="entry name" value="Transferase(Phosphotransferase) domain 1"/>
    <property type="match status" value="1"/>
</dbReference>
<feature type="compositionally biased region" description="Basic and acidic residues" evidence="1">
    <location>
        <begin position="86"/>
        <end position="99"/>
    </location>
</feature>
<feature type="compositionally biased region" description="Low complexity" evidence="1">
    <location>
        <begin position="107"/>
        <end position="120"/>
    </location>
</feature>
<feature type="compositionally biased region" description="Basic and acidic residues" evidence="1">
    <location>
        <begin position="121"/>
        <end position="136"/>
    </location>
</feature>
<keyword evidence="3" id="KW-1185">Reference proteome</keyword>
<feature type="region of interest" description="Disordered" evidence="1">
    <location>
        <begin position="75"/>
        <end position="151"/>
    </location>
</feature>
<organism evidence="2 3">
    <name type="scientific">Anisodus tanguticus</name>
    <dbReference type="NCBI Taxonomy" id="243964"/>
    <lineage>
        <taxon>Eukaryota</taxon>
        <taxon>Viridiplantae</taxon>
        <taxon>Streptophyta</taxon>
        <taxon>Embryophyta</taxon>
        <taxon>Tracheophyta</taxon>
        <taxon>Spermatophyta</taxon>
        <taxon>Magnoliopsida</taxon>
        <taxon>eudicotyledons</taxon>
        <taxon>Gunneridae</taxon>
        <taxon>Pentapetalae</taxon>
        <taxon>asterids</taxon>
        <taxon>lamiids</taxon>
        <taxon>Solanales</taxon>
        <taxon>Solanaceae</taxon>
        <taxon>Solanoideae</taxon>
        <taxon>Hyoscyameae</taxon>
        <taxon>Anisodus</taxon>
    </lineage>
</organism>
<sequence length="151" mass="17217">MPLLEQRNYPHLIDKRIVDSHDFHQLFWMVELAGKCLEKDPNKRHTMERVVKTLSHVMEGNADYAIDFNPLESSSCADIGNNNHNSKQEDGRGNEEDKILGTGATFSSSSNRWSPSSSNSTHEEYGRRKIPLKHEGPSPNKGKLLYNEMIH</sequence>
<dbReference type="AlphaFoldDB" id="A0AAE1T247"/>
<feature type="compositionally biased region" description="Polar residues" evidence="1">
    <location>
        <begin position="75"/>
        <end position="85"/>
    </location>
</feature>
<dbReference type="Proteomes" id="UP001291623">
    <property type="component" value="Unassembled WGS sequence"/>
</dbReference>
<accession>A0AAE1T247</accession>
<name>A0AAE1T247_9SOLA</name>
<evidence type="ECO:0000313" key="2">
    <source>
        <dbReference type="EMBL" id="KAK4379131.1"/>
    </source>
</evidence>
<evidence type="ECO:0000313" key="3">
    <source>
        <dbReference type="Proteomes" id="UP001291623"/>
    </source>
</evidence>
<dbReference type="EMBL" id="JAVYJV010000001">
    <property type="protein sequence ID" value="KAK4379131.1"/>
    <property type="molecule type" value="Genomic_DNA"/>
</dbReference>